<dbReference type="RefSeq" id="WP_378069333.1">
    <property type="nucleotide sequence ID" value="NZ_JBHSBL010000019.1"/>
</dbReference>
<evidence type="ECO:0000313" key="3">
    <source>
        <dbReference type="Proteomes" id="UP001595867"/>
    </source>
</evidence>
<proteinExistence type="predicted"/>
<comment type="caution">
    <text evidence="2">The sequence shown here is derived from an EMBL/GenBank/DDBJ whole genome shotgun (WGS) entry which is preliminary data.</text>
</comment>
<name>A0ABV8IVX7_9ACTN</name>
<dbReference type="Proteomes" id="UP001595867">
    <property type="component" value="Unassembled WGS sequence"/>
</dbReference>
<accession>A0ABV8IVX7</accession>
<dbReference type="EMBL" id="JBHSBL010000019">
    <property type="protein sequence ID" value="MFC4068433.1"/>
    <property type="molecule type" value="Genomic_DNA"/>
</dbReference>
<protein>
    <recommendedName>
        <fullName evidence="4">Membrane-associated oxidoreductase</fullName>
    </recommendedName>
</protein>
<organism evidence="2 3">
    <name type="scientific">Actinoplanes subglobosus</name>
    <dbReference type="NCBI Taxonomy" id="1547892"/>
    <lineage>
        <taxon>Bacteria</taxon>
        <taxon>Bacillati</taxon>
        <taxon>Actinomycetota</taxon>
        <taxon>Actinomycetes</taxon>
        <taxon>Micromonosporales</taxon>
        <taxon>Micromonosporaceae</taxon>
        <taxon>Actinoplanes</taxon>
    </lineage>
</organism>
<evidence type="ECO:0008006" key="4">
    <source>
        <dbReference type="Google" id="ProtNLM"/>
    </source>
</evidence>
<reference evidence="3" key="1">
    <citation type="journal article" date="2019" name="Int. J. Syst. Evol. Microbiol.">
        <title>The Global Catalogue of Microorganisms (GCM) 10K type strain sequencing project: providing services to taxonomists for standard genome sequencing and annotation.</title>
        <authorList>
            <consortium name="The Broad Institute Genomics Platform"/>
            <consortium name="The Broad Institute Genome Sequencing Center for Infectious Disease"/>
            <person name="Wu L."/>
            <person name="Ma J."/>
        </authorList>
    </citation>
    <scope>NUCLEOTIDE SEQUENCE [LARGE SCALE GENOMIC DNA]</scope>
    <source>
        <strain evidence="3">TBRC 5832</strain>
    </source>
</reference>
<feature type="transmembrane region" description="Helical" evidence="1">
    <location>
        <begin position="732"/>
        <end position="753"/>
    </location>
</feature>
<keyword evidence="1" id="KW-1133">Transmembrane helix</keyword>
<keyword evidence="1" id="KW-0472">Membrane</keyword>
<evidence type="ECO:0000313" key="2">
    <source>
        <dbReference type="EMBL" id="MFC4068433.1"/>
    </source>
</evidence>
<evidence type="ECO:0000256" key="1">
    <source>
        <dbReference type="SAM" id="Phobius"/>
    </source>
</evidence>
<feature type="transmembrane region" description="Helical" evidence="1">
    <location>
        <begin position="637"/>
        <end position="657"/>
    </location>
</feature>
<keyword evidence="1" id="KW-0812">Transmembrane</keyword>
<sequence length="759" mass="80395">MAGSGWVSLRPDDDFVAQLLAASRSRRGLDCGDAAVDAVQVRAALMASGEADPFGLRLRDVRITGALDLRTCVVPVPVHFESCDFTDPVNVQGARLHELVITGDASAVRPRVLPGLVASGARIDKNLILSGMVINRAVTTKAATDRPASIWLSDADIGGSLVANGTHILAPEGCAIHADRIRVAGNIRLVEGFRATGELRMLAMRLGGSLDVTGADLTPADGRALDLAEATIGGSVFLLNSPTIGRRCRVGGRIEMGHATIQGAVLIRNADLTAPPAGSGLRFYNVESDTERAALLAPRLAVRGMFRVEGDTVIRGGIVLPGAQLDGGLKLAGALWNAEDTALDLNQAVLGGLLDASGVSIEGTMRLGGARINGPLRLEQTTFAKPRRRRCVSAVNVTVAGDVQVRGLSAVGGALAFRGASISGVLDAENAFVSNPGGPTVSLHMAQVTGNVRLCGGFRSIGLVVLIRAVIGGRLRADGATLTWRDDGVPSVHGTAFDATSAVIRGGVNLGWQVVAGAVNFTGAGTSYLADRPVQDWPADSYVGGFAYERFEAVEWHGEAVWDPDARIAWLSRMTRYDPRAWEHLAAVLRTAGDVDGAETVLVAQRRRARRLRTGRRRFFDVLQDVTVRYGFRPQRALYLLVVLIAAVTAGLSLPGVQAQMRATDQNALVFSPAGARPLPDEHLPPGACGDGKVRCLSPFFYAVDTVVPLIDLHQRSTWYPVAERDGVLLEWLLNLCTILGWIASTVFAVSFTRLGRAG</sequence>
<keyword evidence="3" id="KW-1185">Reference proteome</keyword>
<gene>
    <name evidence="2" type="ORF">ACFO0C_26190</name>
</gene>